<evidence type="ECO:0000256" key="4">
    <source>
        <dbReference type="ARBA" id="ARBA00022825"/>
    </source>
</evidence>
<keyword evidence="3 6" id="KW-0378">Hydrolase</keyword>
<dbReference type="VEuPathDB" id="CryptoDB:Cvel_3557"/>
<dbReference type="InterPro" id="IPR023302">
    <property type="entry name" value="Pept_S9A_N"/>
</dbReference>
<dbReference type="PANTHER" id="PTHR11757:SF19">
    <property type="entry name" value="PROLYL ENDOPEPTIDASE-LIKE"/>
    <property type="match status" value="1"/>
</dbReference>
<dbReference type="SUPFAM" id="SSF50993">
    <property type="entry name" value="Peptidase/esterase 'gauge' domain"/>
    <property type="match status" value="1"/>
</dbReference>
<dbReference type="InterPro" id="IPR002470">
    <property type="entry name" value="Peptidase_S9A"/>
</dbReference>
<evidence type="ECO:0000259" key="7">
    <source>
        <dbReference type="Pfam" id="PF00326"/>
    </source>
</evidence>
<dbReference type="EMBL" id="CDMZ01000507">
    <property type="protein sequence ID" value="CEM15796.1"/>
    <property type="molecule type" value="Genomic_DNA"/>
</dbReference>
<reference evidence="9" key="1">
    <citation type="submission" date="2014-11" db="EMBL/GenBank/DDBJ databases">
        <authorList>
            <person name="Otto D Thomas"/>
            <person name="Naeem Raeece"/>
        </authorList>
    </citation>
    <scope>NUCLEOTIDE SEQUENCE</scope>
</reference>
<dbReference type="InterPro" id="IPR051543">
    <property type="entry name" value="Serine_Peptidase_S9A"/>
</dbReference>
<accession>A0A0G4FNG3</accession>
<dbReference type="Gene3D" id="2.130.10.120">
    <property type="entry name" value="Prolyl oligopeptidase, N-terminal domain"/>
    <property type="match status" value="2"/>
</dbReference>
<feature type="domain" description="Peptidase S9 prolyl oligopeptidase catalytic" evidence="7">
    <location>
        <begin position="603"/>
        <end position="821"/>
    </location>
</feature>
<evidence type="ECO:0000256" key="6">
    <source>
        <dbReference type="RuleBase" id="RU368024"/>
    </source>
</evidence>
<comment type="similarity">
    <text evidence="1 6">Belongs to the peptidase S9A family.</text>
</comment>
<evidence type="ECO:0000256" key="2">
    <source>
        <dbReference type="ARBA" id="ARBA00022670"/>
    </source>
</evidence>
<dbReference type="PhylomeDB" id="A0A0G4FNG3"/>
<dbReference type="PRINTS" id="PR00862">
    <property type="entry name" value="PROLIGOPTASE"/>
</dbReference>
<name>A0A0G4FNG3_9ALVE</name>
<evidence type="ECO:0000256" key="5">
    <source>
        <dbReference type="ARBA" id="ARBA00045448"/>
    </source>
</evidence>
<dbReference type="AlphaFoldDB" id="A0A0G4FNG3"/>
<dbReference type="InterPro" id="IPR001375">
    <property type="entry name" value="Peptidase_S9_cat"/>
</dbReference>
<proteinExistence type="inferred from homology"/>
<dbReference type="GO" id="GO:0006508">
    <property type="term" value="P:proteolysis"/>
    <property type="evidence" value="ECO:0007669"/>
    <property type="project" value="UniProtKB-KW"/>
</dbReference>
<dbReference type="PANTHER" id="PTHR11757">
    <property type="entry name" value="PROTEASE FAMILY S9A OLIGOPEPTIDASE"/>
    <property type="match status" value="1"/>
</dbReference>
<gene>
    <name evidence="9" type="ORF">Cvel_3557</name>
</gene>
<sequence>MDRKTTTLGLLSASVGAVAAAGTLMAARARAEAAFAALQGPKAEKIIRRVYFGNVEGEDRGPNPMDPPVVRTDPFFWMRDDTRKDPKIIAHIEKENRHTEAQMAPLKGVEEQIYQEFLSHMLETESKLPYPRGLGYYYYTRTEQGKSYPFHCRKERPGVETAPIEGEEMILDVNRLSVGKNYTDVGVVEPSPDHSLVGISADFSGYETYEIFFRVAGTEEPRGETLKDVDSTIVWGTDNSTVFYLMSFPLLCSLWGEISFFLRASVVFSYWGGEKVWSVKFHFLMCFLQVESHLCLLLLTVCTFFLLCLLQTFDEEHRPHKVWMHTLGTPQSDDILLFTEDDKRFWVGVDKSNSGRFLLIGTGSKVQDEYWFVDLKDVKGADAHKKAAQQVKCMQKRLPDLRYDVEHWGDSFYMVTNKDGAKNGKIMKTPISSPGVSSWKELFPYNSAVQYKRLLPFKNKIAVSGREGGFSQVWVLDPASGKIGRVPMEEEAHMAWISSNYLFETELLRFGYSSLTTPSSLLDYNMTKGTSELLWQQNVPNYVPEEYEAQRIVAPSHDGTLIPMSIVYSKKVYPEGPEKASREKEPVPTMLYGYGSYGVSVDPSFDFKRIPLLNRGMVYAIAHIRGGGEMGRPWYEDEGKFLTKKNTFLDFVAAAERLTGPDGFTSPERLGITGRSAGGLLIGATLNLRPDLFGAAVADVPFVDVMTTMCDPSIPLTVGEWEEWGNPNEQKFFYYMLEYSPYDNIRHEKYPALLVTAGLNDPRVAYWEPCKWVAKLRETKNDSHQVLLKVDMSSGHFSASDRYKNMRERAFEYAFVVDRLGCKDLLPCHQKGGRGECTK</sequence>
<protein>
    <recommendedName>
        <fullName evidence="6">Prolyl endopeptidase</fullName>
        <ecNumber evidence="6">3.4.21.-</ecNumber>
    </recommendedName>
</protein>
<evidence type="ECO:0000256" key="3">
    <source>
        <dbReference type="ARBA" id="ARBA00022801"/>
    </source>
</evidence>
<evidence type="ECO:0000313" key="9">
    <source>
        <dbReference type="EMBL" id="CEM15796.1"/>
    </source>
</evidence>
<keyword evidence="2 6" id="KW-0645">Protease</keyword>
<dbReference type="Pfam" id="PF00326">
    <property type="entry name" value="Peptidase_S9"/>
    <property type="match status" value="1"/>
</dbReference>
<organism evidence="9">
    <name type="scientific">Chromera velia CCMP2878</name>
    <dbReference type="NCBI Taxonomy" id="1169474"/>
    <lineage>
        <taxon>Eukaryota</taxon>
        <taxon>Sar</taxon>
        <taxon>Alveolata</taxon>
        <taxon>Colpodellida</taxon>
        <taxon>Chromeraceae</taxon>
        <taxon>Chromera</taxon>
    </lineage>
</organism>
<dbReference type="InterPro" id="IPR029058">
    <property type="entry name" value="AB_hydrolase_fold"/>
</dbReference>
<dbReference type="Pfam" id="PF02897">
    <property type="entry name" value="Peptidase_S9_N"/>
    <property type="match status" value="2"/>
</dbReference>
<dbReference type="GO" id="GO:0004252">
    <property type="term" value="F:serine-type endopeptidase activity"/>
    <property type="evidence" value="ECO:0007669"/>
    <property type="project" value="UniProtKB-UniRule"/>
</dbReference>
<comment type="function">
    <text evidence="5">Serine peptidase whose precise substrate specificity remains unclear. Does not cleave peptides after a arginine or lysine residue. Regulates trans-Golgi network morphology and sorting by regulating the membrane binding of the AP-1 complex. May play a role in the regulation of synaptic vesicle exocytosis.</text>
</comment>
<dbReference type="Gene3D" id="3.40.50.1820">
    <property type="entry name" value="alpha/beta hydrolase"/>
    <property type="match status" value="2"/>
</dbReference>
<dbReference type="SUPFAM" id="SSF53474">
    <property type="entry name" value="alpha/beta-Hydrolases"/>
    <property type="match status" value="1"/>
</dbReference>
<feature type="domain" description="Peptidase S9A N-terminal" evidence="8">
    <location>
        <begin position="317"/>
        <end position="535"/>
    </location>
</feature>
<evidence type="ECO:0000259" key="8">
    <source>
        <dbReference type="Pfam" id="PF02897"/>
    </source>
</evidence>
<dbReference type="EC" id="3.4.21.-" evidence="6"/>
<evidence type="ECO:0000256" key="1">
    <source>
        <dbReference type="ARBA" id="ARBA00005228"/>
    </source>
</evidence>
<feature type="domain" description="Peptidase S9A N-terminal" evidence="8">
    <location>
        <begin position="57"/>
        <end position="245"/>
    </location>
</feature>
<keyword evidence="4 6" id="KW-0720">Serine protease</keyword>